<gene>
    <name evidence="1" type="ORF">FH063_001750</name>
</gene>
<proteinExistence type="predicted"/>
<accession>A0A5B0KYB1</accession>
<dbReference type="EMBL" id="VEWN01000002">
    <property type="protein sequence ID" value="KAA1057582.1"/>
    <property type="molecule type" value="Genomic_DNA"/>
</dbReference>
<name>A0A5B0KYB1_9PROT</name>
<dbReference type="Proteomes" id="UP000325333">
    <property type="component" value="Unassembled WGS sequence"/>
</dbReference>
<sequence>MISREEQESGLCGAMLRQPVLLTGNEDFGSLMVRELIIRKVRISC</sequence>
<comment type="caution">
    <text evidence="1">The sequence shown here is derived from an EMBL/GenBank/DDBJ whole genome shotgun (WGS) entry which is preliminary data.</text>
</comment>
<reference evidence="1 2" key="1">
    <citation type="submission" date="2019-07" db="EMBL/GenBank/DDBJ databases">
        <title>Genome sequencing of the stress-tolerant strain Azospirillum brasilense Az19.</title>
        <authorList>
            <person name="Maroniche G.A."/>
            <person name="Garcia J.E."/>
            <person name="Pagnussat L."/>
            <person name="Amenta M."/>
            <person name="Creus C.M."/>
        </authorList>
    </citation>
    <scope>NUCLEOTIDE SEQUENCE [LARGE SCALE GENOMIC DNA]</scope>
    <source>
        <strain evidence="1 2">Az19</strain>
    </source>
</reference>
<evidence type="ECO:0000313" key="1">
    <source>
        <dbReference type="EMBL" id="KAA1057582.1"/>
    </source>
</evidence>
<protein>
    <submittedName>
        <fullName evidence="1">Uncharacterized protein</fullName>
    </submittedName>
</protein>
<evidence type="ECO:0000313" key="2">
    <source>
        <dbReference type="Proteomes" id="UP000325333"/>
    </source>
</evidence>
<dbReference type="AlphaFoldDB" id="A0A5B0KYB1"/>
<organism evidence="1 2">
    <name type="scientific">Azospirillum argentinense</name>
    <dbReference type="NCBI Taxonomy" id="2970906"/>
    <lineage>
        <taxon>Bacteria</taxon>
        <taxon>Pseudomonadati</taxon>
        <taxon>Pseudomonadota</taxon>
        <taxon>Alphaproteobacteria</taxon>
        <taxon>Rhodospirillales</taxon>
        <taxon>Azospirillaceae</taxon>
        <taxon>Azospirillum</taxon>
    </lineage>
</organism>